<dbReference type="EMBL" id="BAHC01000056">
    <property type="protein sequence ID" value="GAB89302.1"/>
    <property type="molecule type" value="Genomic_DNA"/>
</dbReference>
<feature type="domain" description="Tc1-like transposase DDE" evidence="1">
    <location>
        <begin position="204"/>
        <end position="343"/>
    </location>
</feature>
<evidence type="ECO:0000313" key="2">
    <source>
        <dbReference type="EMBL" id="GAB89302.1"/>
    </source>
</evidence>
<dbReference type="AlphaFoldDB" id="K6WAV0"/>
<dbReference type="STRING" id="1108045.GORHZ_056_00010"/>
<dbReference type="InterPro" id="IPR038717">
    <property type="entry name" value="Tc1-like_DDE_dom"/>
</dbReference>
<sequence length="387" mass="43744">MVCWVAQVMVMTSPYQVVLTEADRAVLEAQVRAATSPQRVVLRAVIVLLAADGQPNAAIADELGICTDTARKWRARFCQRGLAGLADAPRTGRRPIYTPAHKARVTAWACQLPAEHDLPLSRWSTRELADQLRSDGIEASLSTVRRWLADDAIKPWQYQSWIFMRDPDFETKAARVLDLYDRRYQGEPLGPDDFVISADEKPSIQARRRCHDTLPAAPGRGLRVNNDYTRGGALTYLAAYDVHRATVFGRCAQSTGIAAFTELVDQVMTQEPYASAERVFWIVDNGSSHRGQAAIDRLAARYPNAIMIHTPVHASWLNQVEVFFSIIQRKVLTPNNFENLKALEQRLLTFEKRYNTTAQPFAWRYTTDDLRKHLARLDDHEKARQAA</sequence>
<dbReference type="eggNOG" id="COG3415">
    <property type="taxonomic scope" value="Bacteria"/>
</dbReference>
<proteinExistence type="predicted"/>
<accession>K6WAV0</accession>
<dbReference type="InterPro" id="IPR009057">
    <property type="entry name" value="Homeodomain-like_sf"/>
</dbReference>
<protein>
    <submittedName>
        <fullName evidence="2">Putative transposase</fullName>
    </submittedName>
</protein>
<dbReference type="Pfam" id="PF13565">
    <property type="entry name" value="HTH_32"/>
    <property type="match status" value="1"/>
</dbReference>
<organism evidence="2 3">
    <name type="scientific">Gordonia rhizosphera NBRC 16068</name>
    <dbReference type="NCBI Taxonomy" id="1108045"/>
    <lineage>
        <taxon>Bacteria</taxon>
        <taxon>Bacillati</taxon>
        <taxon>Actinomycetota</taxon>
        <taxon>Actinomycetes</taxon>
        <taxon>Mycobacteriales</taxon>
        <taxon>Gordoniaceae</taxon>
        <taxon>Gordonia</taxon>
    </lineage>
</organism>
<dbReference type="Pfam" id="PF13358">
    <property type="entry name" value="DDE_3"/>
    <property type="match status" value="1"/>
</dbReference>
<dbReference type="OrthoDB" id="2375382at2"/>
<dbReference type="SUPFAM" id="SSF46689">
    <property type="entry name" value="Homeodomain-like"/>
    <property type="match status" value="1"/>
</dbReference>
<dbReference type="eggNOG" id="COG3335">
    <property type="taxonomic scope" value="Bacteria"/>
</dbReference>
<gene>
    <name evidence="2" type="ORF">GORHZ_056_00010</name>
</gene>
<dbReference type="InterPro" id="IPR047655">
    <property type="entry name" value="Transpos_IS630-like"/>
</dbReference>
<comment type="caution">
    <text evidence="2">The sequence shown here is derived from an EMBL/GenBank/DDBJ whole genome shotgun (WGS) entry which is preliminary data.</text>
</comment>
<name>K6WAV0_9ACTN</name>
<dbReference type="NCBIfam" id="NF033545">
    <property type="entry name" value="transpos_IS630"/>
    <property type="match status" value="1"/>
</dbReference>
<evidence type="ECO:0000259" key="1">
    <source>
        <dbReference type="Pfam" id="PF13358"/>
    </source>
</evidence>
<reference evidence="2 3" key="1">
    <citation type="submission" date="2012-08" db="EMBL/GenBank/DDBJ databases">
        <title>Whole genome shotgun sequence of Gordonia rhizosphera NBRC 16068.</title>
        <authorList>
            <person name="Takarada H."/>
            <person name="Isaki S."/>
            <person name="Hosoyama A."/>
            <person name="Tsuchikane K."/>
            <person name="Katsumata H."/>
            <person name="Baba S."/>
            <person name="Ohji S."/>
            <person name="Yamazaki S."/>
            <person name="Fujita N."/>
        </authorList>
    </citation>
    <scope>NUCLEOTIDE SEQUENCE [LARGE SCALE GENOMIC DNA]</scope>
    <source>
        <strain evidence="2 3">NBRC 16068</strain>
    </source>
</reference>
<dbReference type="Proteomes" id="UP000008363">
    <property type="component" value="Unassembled WGS sequence"/>
</dbReference>
<keyword evidence="3" id="KW-1185">Reference proteome</keyword>
<evidence type="ECO:0000313" key="3">
    <source>
        <dbReference type="Proteomes" id="UP000008363"/>
    </source>
</evidence>